<evidence type="ECO:0000256" key="1">
    <source>
        <dbReference type="ARBA" id="ARBA00004141"/>
    </source>
</evidence>
<dbReference type="Pfam" id="PF07291">
    <property type="entry name" value="MauE"/>
    <property type="match status" value="1"/>
</dbReference>
<dbReference type="InterPro" id="IPR009908">
    <property type="entry name" value="Methylamine_util_MauE"/>
</dbReference>
<comment type="caution">
    <text evidence="7">The sequence shown here is derived from an EMBL/GenBank/DDBJ whole genome shotgun (WGS) entry which is preliminary data.</text>
</comment>
<proteinExistence type="predicted"/>
<feature type="transmembrane region" description="Helical" evidence="5">
    <location>
        <begin position="95"/>
        <end position="115"/>
    </location>
</feature>
<dbReference type="RefSeq" id="WP_284303351.1">
    <property type="nucleotide sequence ID" value="NZ_BSUO01000001.1"/>
</dbReference>
<organism evidence="7 8">
    <name type="scientific">Mobilicoccus caccae</name>
    <dbReference type="NCBI Taxonomy" id="1859295"/>
    <lineage>
        <taxon>Bacteria</taxon>
        <taxon>Bacillati</taxon>
        <taxon>Actinomycetota</taxon>
        <taxon>Actinomycetes</taxon>
        <taxon>Micrococcales</taxon>
        <taxon>Dermatophilaceae</taxon>
        <taxon>Mobilicoccus</taxon>
    </lineage>
</organism>
<feature type="transmembrane region" description="Helical" evidence="5">
    <location>
        <begin position="67"/>
        <end position="88"/>
    </location>
</feature>
<evidence type="ECO:0000256" key="2">
    <source>
        <dbReference type="ARBA" id="ARBA00022692"/>
    </source>
</evidence>
<comment type="subcellular location">
    <subcellularLocation>
        <location evidence="1">Membrane</location>
        <topology evidence="1">Multi-pass membrane protein</topology>
    </subcellularLocation>
</comment>
<evidence type="ECO:0000313" key="7">
    <source>
        <dbReference type="EMBL" id="GMA39440.1"/>
    </source>
</evidence>
<sequence>MSTPTPTDDATTVQEQTGSHRAAGPWIGLVARLVLGGVLLVAGALKVGTPLVAARAVQAYQILPFDLAGYIGMALPVIEIILGALLILGLFTRPAAIGGTLLMVVFIAGIASAWARGLSIDCGCFGGGGTVAPEETQYGIDIARDVAFALCGLWLILRPRTALSLDSKISPERTPTA</sequence>
<evidence type="ECO:0000313" key="8">
    <source>
        <dbReference type="Proteomes" id="UP001157126"/>
    </source>
</evidence>
<feature type="domain" description="Methylamine utilisation protein MauE" evidence="6">
    <location>
        <begin position="26"/>
        <end position="157"/>
    </location>
</feature>
<evidence type="ECO:0000256" key="5">
    <source>
        <dbReference type="SAM" id="Phobius"/>
    </source>
</evidence>
<dbReference type="Proteomes" id="UP001157126">
    <property type="component" value="Unassembled WGS sequence"/>
</dbReference>
<accession>A0ABQ6INF9</accession>
<evidence type="ECO:0000259" key="6">
    <source>
        <dbReference type="Pfam" id="PF07291"/>
    </source>
</evidence>
<keyword evidence="3 5" id="KW-1133">Transmembrane helix</keyword>
<feature type="transmembrane region" description="Helical" evidence="5">
    <location>
        <begin position="26"/>
        <end position="47"/>
    </location>
</feature>
<evidence type="ECO:0000256" key="3">
    <source>
        <dbReference type="ARBA" id="ARBA00022989"/>
    </source>
</evidence>
<evidence type="ECO:0000256" key="4">
    <source>
        <dbReference type="ARBA" id="ARBA00023136"/>
    </source>
</evidence>
<keyword evidence="4 5" id="KW-0472">Membrane</keyword>
<name>A0ABQ6INF9_9MICO</name>
<dbReference type="EMBL" id="BSUO01000001">
    <property type="protein sequence ID" value="GMA39440.1"/>
    <property type="molecule type" value="Genomic_DNA"/>
</dbReference>
<keyword evidence="2 5" id="KW-0812">Transmembrane</keyword>
<reference evidence="8" key="1">
    <citation type="journal article" date="2019" name="Int. J. Syst. Evol. Microbiol.">
        <title>The Global Catalogue of Microorganisms (GCM) 10K type strain sequencing project: providing services to taxonomists for standard genome sequencing and annotation.</title>
        <authorList>
            <consortium name="The Broad Institute Genomics Platform"/>
            <consortium name="The Broad Institute Genome Sequencing Center for Infectious Disease"/>
            <person name="Wu L."/>
            <person name="Ma J."/>
        </authorList>
    </citation>
    <scope>NUCLEOTIDE SEQUENCE [LARGE SCALE GENOMIC DNA]</scope>
    <source>
        <strain evidence="8">NBRC 113072</strain>
    </source>
</reference>
<protein>
    <recommendedName>
        <fullName evidence="6">Methylamine utilisation protein MauE domain-containing protein</fullName>
    </recommendedName>
</protein>
<gene>
    <name evidence="7" type="ORF">GCM10025883_14850</name>
</gene>
<keyword evidence="8" id="KW-1185">Reference proteome</keyword>